<dbReference type="SUPFAM" id="SSF48452">
    <property type="entry name" value="TPR-like"/>
    <property type="match status" value="1"/>
</dbReference>
<name>A0A428ZIC5_KIBAR</name>
<gene>
    <name evidence="1" type="ORF">DMH04_08985</name>
</gene>
<protein>
    <submittedName>
        <fullName evidence="1">Transcriptional regulator</fullName>
    </submittedName>
</protein>
<comment type="caution">
    <text evidence="1">The sequence shown here is derived from an EMBL/GenBank/DDBJ whole genome shotgun (WGS) entry which is preliminary data.</text>
</comment>
<organism evidence="1 2">
    <name type="scientific">Kibdelosporangium aridum</name>
    <dbReference type="NCBI Taxonomy" id="2030"/>
    <lineage>
        <taxon>Bacteria</taxon>
        <taxon>Bacillati</taxon>
        <taxon>Actinomycetota</taxon>
        <taxon>Actinomycetes</taxon>
        <taxon>Pseudonocardiales</taxon>
        <taxon>Pseudonocardiaceae</taxon>
        <taxon>Kibdelosporangium</taxon>
    </lineage>
</organism>
<proteinExistence type="predicted"/>
<sequence length="330" mass="35538">MFEVATMTNPDFISFRPPAHGRSGTGDAEQLEAHISALRTVDYRCGGGMCREAVMVRIHWGHELLGMATAGPVPDRLLSAVADLHNLAGWTCFDSGNVGAADHHFDIALQLAKQGNNDELAANIHYRKGRLRLHHGSPDAALTHFQLGQLAAHKSGSRLAASILHANQAWAYAKKGAAEPALGLLARAADDFGHADVSQPPDWARFFTETELSALVGTVHTELACTVDKQHSRVAIPALTEAIKGYGPDMARSRSFCLIMLATDHMLAGDVEQGVAVGIQAVSAAETLKSVRVKDRIRPLERQTDKHRDNADAHALSDCITTFITSPTHT</sequence>
<dbReference type="InterPro" id="IPR011990">
    <property type="entry name" value="TPR-like_helical_dom_sf"/>
</dbReference>
<reference evidence="1 2" key="1">
    <citation type="submission" date="2018-05" db="EMBL/GenBank/DDBJ databases">
        <title>Evolution of GPA BGCs.</title>
        <authorList>
            <person name="Waglechner N."/>
            <person name="Wright G.D."/>
        </authorList>
    </citation>
    <scope>NUCLEOTIDE SEQUENCE [LARGE SCALE GENOMIC DNA]</scope>
    <source>
        <strain evidence="1 2">A82846</strain>
    </source>
</reference>
<evidence type="ECO:0000313" key="1">
    <source>
        <dbReference type="EMBL" id="RSM87856.1"/>
    </source>
</evidence>
<dbReference type="AlphaFoldDB" id="A0A428ZIC5"/>
<dbReference type="Gene3D" id="1.25.40.10">
    <property type="entry name" value="Tetratricopeptide repeat domain"/>
    <property type="match status" value="1"/>
</dbReference>
<dbReference type="Proteomes" id="UP000287547">
    <property type="component" value="Unassembled WGS sequence"/>
</dbReference>
<dbReference type="EMBL" id="QHKI01000005">
    <property type="protein sequence ID" value="RSM87856.1"/>
    <property type="molecule type" value="Genomic_DNA"/>
</dbReference>
<evidence type="ECO:0000313" key="2">
    <source>
        <dbReference type="Proteomes" id="UP000287547"/>
    </source>
</evidence>
<accession>A0A428ZIC5</accession>